<dbReference type="GO" id="GO:0010181">
    <property type="term" value="F:FMN binding"/>
    <property type="evidence" value="ECO:0007669"/>
    <property type="project" value="InterPro"/>
</dbReference>
<dbReference type="SUPFAM" id="SSF50475">
    <property type="entry name" value="FMN-binding split barrel"/>
    <property type="match status" value="1"/>
</dbReference>
<dbReference type="SMART" id="SM00903">
    <property type="entry name" value="Flavin_Reduct"/>
    <property type="match status" value="1"/>
</dbReference>
<protein>
    <submittedName>
        <fullName evidence="2">NADH-FMN oxidoreductase RutF, flavin reductase (DIM6/NTAB) family</fullName>
    </submittedName>
</protein>
<dbReference type="GO" id="GO:0016646">
    <property type="term" value="F:oxidoreductase activity, acting on the CH-NH group of donors, NAD or NADP as acceptor"/>
    <property type="evidence" value="ECO:0007669"/>
    <property type="project" value="UniProtKB-ARBA"/>
</dbReference>
<reference evidence="2 3" key="1">
    <citation type="submission" date="2016-11" db="EMBL/GenBank/DDBJ databases">
        <authorList>
            <person name="Jaros S."/>
            <person name="Januszkiewicz K."/>
            <person name="Wedrychowicz H."/>
        </authorList>
    </citation>
    <scope>NUCLEOTIDE SEQUENCE [LARGE SCALE GENOMIC DNA]</scope>
    <source>
        <strain evidence="2 3">DSM 14916</strain>
    </source>
</reference>
<evidence type="ECO:0000313" key="2">
    <source>
        <dbReference type="EMBL" id="SHI60251.1"/>
    </source>
</evidence>
<dbReference type="EMBL" id="FQZF01000003">
    <property type="protein sequence ID" value="SHI60251.1"/>
    <property type="molecule type" value="Genomic_DNA"/>
</dbReference>
<keyword evidence="3" id="KW-1185">Reference proteome</keyword>
<proteinExistence type="predicted"/>
<dbReference type="Pfam" id="PF01613">
    <property type="entry name" value="Flavin_Reduct"/>
    <property type="match status" value="1"/>
</dbReference>
<gene>
    <name evidence="2" type="ORF">SAMN02745194_00703</name>
</gene>
<dbReference type="OrthoDB" id="9783347at2"/>
<dbReference type="InterPro" id="IPR002563">
    <property type="entry name" value="Flavin_Rdtase-like_dom"/>
</dbReference>
<organism evidence="2 3">
    <name type="scientific">Muricoccus roseus</name>
    <dbReference type="NCBI Taxonomy" id="198092"/>
    <lineage>
        <taxon>Bacteria</taxon>
        <taxon>Pseudomonadati</taxon>
        <taxon>Pseudomonadota</taxon>
        <taxon>Alphaproteobacteria</taxon>
        <taxon>Acetobacterales</taxon>
        <taxon>Roseomonadaceae</taxon>
        <taxon>Muricoccus</taxon>
    </lineage>
</organism>
<dbReference type="PANTHER" id="PTHR43812">
    <property type="entry name" value="BLR2425 PROTEIN"/>
    <property type="match status" value="1"/>
</dbReference>
<accession>A0A1M6CHC3</accession>
<dbReference type="RefSeq" id="WP_073131458.1">
    <property type="nucleotide sequence ID" value="NZ_FQZF01000003.1"/>
</dbReference>
<feature type="domain" description="Flavin reductase like" evidence="1">
    <location>
        <begin position="21"/>
        <end position="174"/>
    </location>
</feature>
<dbReference type="STRING" id="198092.SAMN02745194_00703"/>
<evidence type="ECO:0000313" key="3">
    <source>
        <dbReference type="Proteomes" id="UP000184387"/>
    </source>
</evidence>
<dbReference type="AlphaFoldDB" id="A0A1M6CHC3"/>
<dbReference type="Gene3D" id="2.30.110.10">
    <property type="entry name" value="Electron Transport, Fmn-binding Protein, Chain A"/>
    <property type="match status" value="1"/>
</dbReference>
<name>A0A1M6CHC3_9PROT</name>
<dbReference type="PANTHER" id="PTHR43812:SF2">
    <property type="entry name" value="FLAVIN REDUCTASE LIKE DOMAIN-CONTAINING PROTEIN"/>
    <property type="match status" value="1"/>
</dbReference>
<dbReference type="InterPro" id="IPR012349">
    <property type="entry name" value="Split_barrel_FMN-bd"/>
</dbReference>
<sequence length="204" mass="22427">MDQHFYEPRLGHGLPHDPFKAIVAPRPIGWITTVDAEGRVNLAPYSFFNAFNSNPPIVGFASEGRKDSLRNVEAIGEFVCNLATRPLAEMVNRSSIPLPHGESEMSFAGIEAAPSRLVKPPRVANTPAALECRVLQIVPLKNLEGAEVNTHLVLGQVVGVHIDRTYLKDGIFDIRAARPIGRCGYRGDYAEVGEMFEMIRPTLP</sequence>
<evidence type="ECO:0000259" key="1">
    <source>
        <dbReference type="SMART" id="SM00903"/>
    </source>
</evidence>
<dbReference type="Proteomes" id="UP000184387">
    <property type="component" value="Unassembled WGS sequence"/>
</dbReference>